<dbReference type="RefSeq" id="WP_071135737.1">
    <property type="nucleotide sequence ID" value="NZ_DUQN01000026.1"/>
</dbReference>
<dbReference type="EMBL" id="LT608328">
    <property type="protein sequence ID" value="SCM55209.1"/>
    <property type="molecule type" value="Genomic_DNA"/>
</dbReference>
<evidence type="ECO:0000313" key="2">
    <source>
        <dbReference type="Proteomes" id="UP000178485"/>
    </source>
</evidence>
<gene>
    <name evidence="1" type="ORF">ING2E5A_0124</name>
</gene>
<reference evidence="1 2" key="1">
    <citation type="submission" date="2016-08" db="EMBL/GenBank/DDBJ databases">
        <authorList>
            <person name="Seilhamer J.J."/>
        </authorList>
    </citation>
    <scope>NUCLEOTIDE SEQUENCE [LARGE SCALE GENOMIC DNA]</scope>
    <source>
        <strain evidence="1">ING2-E5A</strain>
    </source>
</reference>
<protein>
    <submittedName>
        <fullName evidence="1">Uncharacterized protein</fullName>
    </submittedName>
</protein>
<dbReference type="AlphaFoldDB" id="A0A1G4G3I7"/>
<proteinExistence type="predicted"/>
<dbReference type="KEGG" id="pmuc:ING2E5A_0124"/>
<dbReference type="STRING" id="1642646.ING2E5A_0124"/>
<dbReference type="Proteomes" id="UP000178485">
    <property type="component" value="Chromosome i"/>
</dbReference>
<name>A0A1G4G3I7_9BACT</name>
<accession>A0A1G4G3I7</accession>
<evidence type="ECO:0000313" key="1">
    <source>
        <dbReference type="EMBL" id="SCM55209.1"/>
    </source>
</evidence>
<keyword evidence="2" id="KW-1185">Reference proteome</keyword>
<sequence>MESNDIRKLLEKFYQGDTSLEEEKVLTAFFLQDDIPDELLSDKRLFCALNSESVEVPEESARTIEMLIDSFGEAEPSIRKIRFFHARYWMAGVAASLALLFGINEFQKQQRETALFSDTYNSPDEAYRATVAALQLFSENFSMGTESVEKANMHLEKAQEIINHSLK</sequence>
<organism evidence="1 2">
    <name type="scientific">Petrimonas mucosa</name>
    <dbReference type="NCBI Taxonomy" id="1642646"/>
    <lineage>
        <taxon>Bacteria</taxon>
        <taxon>Pseudomonadati</taxon>
        <taxon>Bacteroidota</taxon>
        <taxon>Bacteroidia</taxon>
        <taxon>Bacteroidales</taxon>
        <taxon>Dysgonomonadaceae</taxon>
        <taxon>Petrimonas</taxon>
    </lineage>
</organism>